<dbReference type="SUPFAM" id="SSF55874">
    <property type="entry name" value="ATPase domain of HSP90 chaperone/DNA topoisomerase II/histidine kinase"/>
    <property type="match status" value="1"/>
</dbReference>
<evidence type="ECO:0000256" key="2">
    <source>
        <dbReference type="SAM" id="Phobius"/>
    </source>
</evidence>
<reference evidence="5" key="1">
    <citation type="journal article" date="2019" name="Int. J. Syst. Evol. Microbiol.">
        <title>The Global Catalogue of Microorganisms (GCM) 10K type strain sequencing project: providing services to taxonomists for standard genome sequencing and annotation.</title>
        <authorList>
            <consortium name="The Broad Institute Genomics Platform"/>
            <consortium name="The Broad Institute Genome Sequencing Center for Infectious Disease"/>
            <person name="Wu L."/>
            <person name="Ma J."/>
        </authorList>
    </citation>
    <scope>NUCLEOTIDE SEQUENCE [LARGE SCALE GENOMIC DNA]</scope>
    <source>
        <strain evidence="5">CCUG 55608</strain>
    </source>
</reference>
<organism evidence="4 5">
    <name type="scientific">Larkinella insperata</name>
    <dbReference type="NCBI Taxonomy" id="332158"/>
    <lineage>
        <taxon>Bacteria</taxon>
        <taxon>Pseudomonadati</taxon>
        <taxon>Bacteroidota</taxon>
        <taxon>Cytophagia</taxon>
        <taxon>Cytophagales</taxon>
        <taxon>Spirosomataceae</taxon>
        <taxon>Larkinella</taxon>
    </lineage>
</organism>
<dbReference type="EC" id="2.7.13.3" evidence="4"/>
<proteinExistence type="predicted"/>
<accession>A0ABW3QN35</accession>
<keyword evidence="5" id="KW-1185">Reference proteome</keyword>
<dbReference type="Proteomes" id="UP001597116">
    <property type="component" value="Unassembled WGS sequence"/>
</dbReference>
<feature type="region of interest" description="Disordered" evidence="1">
    <location>
        <begin position="141"/>
        <end position="165"/>
    </location>
</feature>
<evidence type="ECO:0000313" key="5">
    <source>
        <dbReference type="Proteomes" id="UP001597116"/>
    </source>
</evidence>
<evidence type="ECO:0000256" key="1">
    <source>
        <dbReference type="SAM" id="MobiDB-lite"/>
    </source>
</evidence>
<sequence>MAGWLKKYGIHLLVGAALAFLPLLYFAYMGVSWRPLNPHDHLIQNGLAYLFLLLFSYFNHTAFVPSWFLDKQYRRYIFVAISCVFGAAYLPYRIEQWFFFKPPQENTPLAWARQIFVEEMMLEPPYGRPIDLRTSQRQRLVNPSDAQRRPASPDGHFSARRPGNHRRNQPFTLLLPVKLAIFFLLGSVSTLISISVQTATRLRQVENDQLQAELRQLKAQIQPHFLFNTLNSIYALAIRNDERTADTIVKLSEFLRYIIRDAHRDRVPLATEINYMANYIDLQKARLRDAVEVDYQLEGEVQSWQIAPLLLFSFVENAFKYGVNPEEDSRIVIHLRIQDNQLRLYVANNKVQVSPLEESTGIGLQNTRERLRLLYADAHELTIDNTLTHFRVTLCLSLSR</sequence>
<dbReference type="Pfam" id="PF06580">
    <property type="entry name" value="His_kinase"/>
    <property type="match status" value="1"/>
</dbReference>
<dbReference type="PANTHER" id="PTHR34220:SF7">
    <property type="entry name" value="SENSOR HISTIDINE KINASE YPDA"/>
    <property type="match status" value="1"/>
</dbReference>
<feature type="transmembrane region" description="Helical" evidence="2">
    <location>
        <begin position="48"/>
        <end position="69"/>
    </location>
</feature>
<keyword evidence="2" id="KW-0472">Membrane</keyword>
<keyword evidence="2" id="KW-1133">Transmembrane helix</keyword>
<comment type="caution">
    <text evidence="4">The sequence shown here is derived from an EMBL/GenBank/DDBJ whole genome shotgun (WGS) entry which is preliminary data.</text>
</comment>
<dbReference type="Gene3D" id="3.30.565.10">
    <property type="entry name" value="Histidine kinase-like ATPase, C-terminal domain"/>
    <property type="match status" value="1"/>
</dbReference>
<dbReference type="InterPro" id="IPR010559">
    <property type="entry name" value="Sig_transdc_His_kin_internal"/>
</dbReference>
<protein>
    <submittedName>
        <fullName evidence="4">Sensor histidine kinase</fullName>
        <ecNumber evidence="4">2.7.13.3</ecNumber>
    </submittedName>
</protein>
<dbReference type="InterPro" id="IPR036890">
    <property type="entry name" value="HATPase_C_sf"/>
</dbReference>
<dbReference type="PANTHER" id="PTHR34220">
    <property type="entry name" value="SENSOR HISTIDINE KINASE YPDA"/>
    <property type="match status" value="1"/>
</dbReference>
<gene>
    <name evidence="4" type="ORF">ACFQ4C_29360</name>
</gene>
<keyword evidence="4" id="KW-0418">Kinase</keyword>
<evidence type="ECO:0000259" key="3">
    <source>
        <dbReference type="Pfam" id="PF06580"/>
    </source>
</evidence>
<evidence type="ECO:0000313" key="4">
    <source>
        <dbReference type="EMBL" id="MFD1145276.1"/>
    </source>
</evidence>
<keyword evidence="2" id="KW-0812">Transmembrane</keyword>
<feature type="domain" description="Signal transduction histidine kinase internal region" evidence="3">
    <location>
        <begin position="212"/>
        <end position="290"/>
    </location>
</feature>
<feature type="transmembrane region" description="Helical" evidence="2">
    <location>
        <begin position="12"/>
        <end position="28"/>
    </location>
</feature>
<dbReference type="RefSeq" id="WP_265988517.1">
    <property type="nucleotide sequence ID" value="NZ_CP110973.1"/>
</dbReference>
<keyword evidence="4" id="KW-0808">Transferase</keyword>
<feature type="transmembrane region" description="Helical" evidence="2">
    <location>
        <begin position="76"/>
        <end position="94"/>
    </location>
</feature>
<feature type="transmembrane region" description="Helical" evidence="2">
    <location>
        <begin position="173"/>
        <end position="194"/>
    </location>
</feature>
<name>A0ABW3QN35_9BACT</name>
<dbReference type="InterPro" id="IPR050640">
    <property type="entry name" value="Bact_2-comp_sensor_kinase"/>
</dbReference>
<dbReference type="GO" id="GO:0004673">
    <property type="term" value="F:protein histidine kinase activity"/>
    <property type="evidence" value="ECO:0007669"/>
    <property type="project" value="UniProtKB-EC"/>
</dbReference>
<dbReference type="EMBL" id="JBHTLP010000024">
    <property type="protein sequence ID" value="MFD1145276.1"/>
    <property type="molecule type" value="Genomic_DNA"/>
</dbReference>